<evidence type="ECO:0000256" key="1">
    <source>
        <dbReference type="SAM" id="MobiDB-lite"/>
    </source>
</evidence>
<accession>A0A0V1MG63</accession>
<reference evidence="2 3" key="1">
    <citation type="submission" date="2015-01" db="EMBL/GenBank/DDBJ databases">
        <title>Evolution of Trichinella species and genotypes.</title>
        <authorList>
            <person name="Korhonen P.K."/>
            <person name="Edoardo P."/>
            <person name="Giuseppe L.R."/>
            <person name="Gasser R.B."/>
        </authorList>
    </citation>
    <scope>NUCLEOTIDE SEQUENCE [LARGE SCALE GENOMIC DNA]</scope>
    <source>
        <strain evidence="2">ISS1980</strain>
    </source>
</reference>
<comment type="caution">
    <text evidence="2">The sequence shown here is derived from an EMBL/GenBank/DDBJ whole genome shotgun (WGS) entry which is preliminary data.</text>
</comment>
<feature type="compositionally biased region" description="Basic and acidic residues" evidence="1">
    <location>
        <begin position="57"/>
        <end position="68"/>
    </location>
</feature>
<gene>
    <name evidence="2" type="ORF">T10_11503</name>
</gene>
<organism evidence="2 3">
    <name type="scientific">Trichinella papuae</name>
    <dbReference type="NCBI Taxonomy" id="268474"/>
    <lineage>
        <taxon>Eukaryota</taxon>
        <taxon>Metazoa</taxon>
        <taxon>Ecdysozoa</taxon>
        <taxon>Nematoda</taxon>
        <taxon>Enoplea</taxon>
        <taxon>Dorylaimia</taxon>
        <taxon>Trichinellida</taxon>
        <taxon>Trichinellidae</taxon>
        <taxon>Trichinella</taxon>
    </lineage>
</organism>
<dbReference type="AlphaFoldDB" id="A0A0V1MG63"/>
<protein>
    <submittedName>
        <fullName evidence="2">Uncharacterized protein</fullName>
    </submittedName>
</protein>
<evidence type="ECO:0000313" key="2">
    <source>
        <dbReference type="EMBL" id="KRZ70897.1"/>
    </source>
</evidence>
<keyword evidence="3" id="KW-1185">Reference proteome</keyword>
<dbReference type="EMBL" id="JYDO01000106">
    <property type="protein sequence ID" value="KRZ70897.1"/>
    <property type="molecule type" value="Genomic_DNA"/>
</dbReference>
<dbReference type="OrthoDB" id="10456307at2759"/>
<evidence type="ECO:0000313" key="3">
    <source>
        <dbReference type="Proteomes" id="UP000054843"/>
    </source>
</evidence>
<sequence length="119" mass="13965">MINLNAFDFDRELNKYIVVPQHSQSVLTLRRLSRFDEDIRSNKEKQTQRNRLKYLLERATGNRRDKSHSGRPPPNQLFTPTYYRILSDNHVLHHSFYRWFAWSSCGGGSLSAAPGRDDV</sequence>
<name>A0A0V1MG63_9BILA</name>
<dbReference type="Proteomes" id="UP000054843">
    <property type="component" value="Unassembled WGS sequence"/>
</dbReference>
<proteinExistence type="predicted"/>
<feature type="region of interest" description="Disordered" evidence="1">
    <location>
        <begin position="57"/>
        <end position="76"/>
    </location>
</feature>